<dbReference type="Gene3D" id="2.170.8.10">
    <property type="entry name" value="Phosphoenolpyruvate Carboxykinase, domain 2"/>
    <property type="match status" value="1"/>
</dbReference>
<dbReference type="HAMAP" id="MF_00453">
    <property type="entry name" value="PEPCK_ATP"/>
    <property type="match status" value="1"/>
</dbReference>
<feature type="binding site" evidence="13">
    <location>
        <position position="319"/>
    </location>
    <ligand>
        <name>ATP</name>
        <dbReference type="ChEBI" id="CHEBI:30616"/>
    </ligand>
</feature>
<accession>A0A2G5RS05</accession>
<gene>
    <name evidence="13 14" type="primary">pckA</name>
    <name evidence="14" type="ORF">CS060_04110</name>
</gene>
<evidence type="ECO:0000256" key="1">
    <source>
        <dbReference type="ARBA" id="ARBA00004742"/>
    </source>
</evidence>
<keyword evidence="10 13" id="KW-0464">Manganese</keyword>
<comment type="function">
    <text evidence="13">Involved in the gluconeogenesis. Catalyzes the conversion of oxaloacetate (OAA) to phosphoenolpyruvate (PEP) through direct phosphoryl transfer between the nucleoside triphosphate and OAA.</text>
</comment>
<keyword evidence="11 13" id="KW-0456">Lyase</keyword>
<feature type="binding site" evidence="13">
    <location>
        <position position="198"/>
    </location>
    <ligand>
        <name>Mn(2+)</name>
        <dbReference type="ChEBI" id="CHEBI:29035"/>
    </ligand>
</feature>
<feature type="binding site" evidence="13">
    <location>
        <position position="254"/>
    </location>
    <ligand>
        <name>Mn(2+)</name>
        <dbReference type="ChEBI" id="CHEBI:29035"/>
    </ligand>
</feature>
<evidence type="ECO:0000256" key="2">
    <source>
        <dbReference type="ARBA" id="ARBA00006052"/>
    </source>
</evidence>
<feature type="binding site" evidence="13">
    <location>
        <position position="198"/>
    </location>
    <ligand>
        <name>substrate</name>
    </ligand>
</feature>
<feature type="binding site" evidence="13">
    <location>
        <position position="217"/>
    </location>
    <ligand>
        <name>Mn(2+)</name>
        <dbReference type="ChEBI" id="CHEBI:29035"/>
    </ligand>
</feature>
<evidence type="ECO:0000256" key="5">
    <source>
        <dbReference type="ARBA" id="ARBA00022490"/>
    </source>
</evidence>
<comment type="caution">
    <text evidence="13">Lacks conserved residue(s) required for the propagation of feature annotation.</text>
</comment>
<reference evidence="14 15" key="1">
    <citation type="submission" date="2017-10" db="EMBL/GenBank/DDBJ databases">
        <title>Draft genome sequence of Anoxybacillus flavithermus KU2-6-11 from caldera Uzon (Russia:Kamchtka).</title>
        <authorList>
            <person name="Korzhuk A.V."/>
            <person name="Rozanov A.S."/>
            <person name="Bryanskaya A.V."/>
            <person name="Peltek S.E."/>
        </authorList>
    </citation>
    <scope>NUCLEOTIDE SEQUENCE [LARGE SCALE GENOMIC DNA]</scope>
    <source>
        <strain evidence="14 15">KU2-6_11</strain>
    </source>
</reference>
<keyword evidence="7 13" id="KW-0547">Nucleotide-binding</keyword>
<dbReference type="PANTHER" id="PTHR30031:SF0">
    <property type="entry name" value="PHOSPHOENOLPYRUVATE CARBOXYKINASE (ATP)"/>
    <property type="match status" value="1"/>
</dbReference>
<dbReference type="InterPro" id="IPR015994">
    <property type="entry name" value="PEPCK_ATP_CS"/>
</dbReference>
<evidence type="ECO:0000256" key="6">
    <source>
        <dbReference type="ARBA" id="ARBA00022723"/>
    </source>
</evidence>
<keyword evidence="6 13" id="KW-0479">Metal-binding</keyword>
<dbReference type="NCBIfam" id="NF006820">
    <property type="entry name" value="PRK09344.1-2"/>
    <property type="match status" value="1"/>
</dbReference>
<dbReference type="GO" id="GO:0016301">
    <property type="term" value="F:kinase activity"/>
    <property type="evidence" value="ECO:0007669"/>
    <property type="project" value="UniProtKB-KW"/>
</dbReference>
<dbReference type="CDD" id="cd00484">
    <property type="entry name" value="PEPCK_ATP"/>
    <property type="match status" value="1"/>
</dbReference>
<dbReference type="AlphaFoldDB" id="A0A2G5RS05"/>
<dbReference type="SUPFAM" id="SSF68923">
    <property type="entry name" value="PEP carboxykinase N-terminal domain"/>
    <property type="match status" value="1"/>
</dbReference>
<comment type="caution">
    <text evidence="14">The sequence shown here is derived from an EMBL/GenBank/DDBJ whole genome shotgun (WGS) entry which is preliminary data.</text>
</comment>
<dbReference type="Pfam" id="PF01293">
    <property type="entry name" value="PEPCK_ATP"/>
    <property type="match status" value="1"/>
</dbReference>
<evidence type="ECO:0000256" key="7">
    <source>
        <dbReference type="ARBA" id="ARBA00022741"/>
    </source>
</evidence>
<keyword evidence="14" id="KW-0670">Pyruvate</keyword>
<evidence type="ECO:0000313" key="15">
    <source>
        <dbReference type="Proteomes" id="UP000230559"/>
    </source>
</evidence>
<dbReference type="NCBIfam" id="NF006821">
    <property type="entry name" value="PRK09344.1-3"/>
    <property type="match status" value="1"/>
</dbReference>
<comment type="cofactor">
    <cofactor evidence="13">
        <name>Mn(2+)</name>
        <dbReference type="ChEBI" id="CHEBI:29035"/>
    </cofactor>
    <text evidence="13">Binds 1 Mn(2+) ion per subunit.</text>
</comment>
<sequence length="528" mass="58471">MNSIELTNKLSTLLQRDGVFHNLSVPRLVEKVLTRKEGILTLSGAICATTGKYTGRSPKDKYIVEEPSVKHKIDWGTVNQPISEEVFDKLYNKVIDYLMTKEELFVFHGFAGADPAYRLPIQVVNEFAWHNLFAHQLFIRPTAEELQAHEPQFTVISAPTFKADPAVDGTRSETFIIISFERRTVLIGGTEYAGEMKKSIFSVMNFLLPEQGIFPMHCSANVGQEGDVALFFGLSGTGKTTLSADPNRRLIGDDEHGWSNNGVFNIEGGCYAKCINLSREKEPQIFDAIRFGSVLENVMIDPDTRIPNYDDATLTENTRAAYPLEAMDNIVQPSVAGHPHTIVFLTADAFGVLPPISKLTKEQAMYHFLSGYTSKLAGTERGVTAPEATFSTCFGSPFLPLPATRYADMLGQKIDAHDVQVFLVNTGWTGGGYGVGERMKLSYTRAMVKAALEGELNNVETVQDPIFGLHIPLHVPGVPDEVLLPKSTWADQEAYDQKAKELAAKFRENFKKFKNVDPRIEKLGGPIA</sequence>
<dbReference type="InterPro" id="IPR001272">
    <property type="entry name" value="PEP_carboxykinase_ATP"/>
</dbReference>
<dbReference type="RefSeq" id="WP_035048814.1">
    <property type="nucleotide sequence ID" value="NZ_PEDM01000005.1"/>
</dbReference>
<dbReference type="EMBL" id="PEDM01000005">
    <property type="protein sequence ID" value="PIC05469.1"/>
    <property type="molecule type" value="Genomic_DNA"/>
</dbReference>
<dbReference type="PANTHER" id="PTHR30031">
    <property type="entry name" value="PHOSPHOENOLPYRUVATE CARBOXYKINASE ATP"/>
    <property type="match status" value="1"/>
</dbReference>
<comment type="similarity">
    <text evidence="2 13">Belongs to the phosphoenolpyruvate carboxykinase (ATP) family.</text>
</comment>
<dbReference type="Gene3D" id="3.40.449.10">
    <property type="entry name" value="Phosphoenolpyruvate Carboxykinase, domain 1"/>
    <property type="match status" value="1"/>
</dbReference>
<feature type="binding site" evidence="13">
    <location>
        <position position="319"/>
    </location>
    <ligand>
        <name>substrate</name>
    </ligand>
</feature>
<dbReference type="GO" id="GO:0046872">
    <property type="term" value="F:metal ion binding"/>
    <property type="evidence" value="ECO:0007669"/>
    <property type="project" value="UniProtKB-KW"/>
</dbReference>
<keyword evidence="14" id="KW-0808">Transferase</keyword>
<feature type="binding site" evidence="13">
    <location>
        <position position="282"/>
    </location>
    <ligand>
        <name>ATP</name>
        <dbReference type="ChEBI" id="CHEBI:30616"/>
    </ligand>
</feature>
<proteinExistence type="inferred from homology"/>
<dbReference type="InterPro" id="IPR008210">
    <property type="entry name" value="PEP_carboxykinase_N"/>
</dbReference>
<dbReference type="PIRSF" id="PIRSF006294">
    <property type="entry name" value="PEP_crbxkin"/>
    <property type="match status" value="1"/>
</dbReference>
<dbReference type="NCBIfam" id="TIGR00224">
    <property type="entry name" value="pckA"/>
    <property type="match status" value="1"/>
</dbReference>
<dbReference type="FunFam" id="3.40.449.10:FF:000001">
    <property type="entry name" value="Phosphoenolpyruvate carboxykinase (ATP)"/>
    <property type="match status" value="1"/>
</dbReference>
<feature type="binding site" evidence="13">
    <location>
        <position position="198"/>
    </location>
    <ligand>
        <name>ATP</name>
        <dbReference type="ChEBI" id="CHEBI:30616"/>
    </ligand>
</feature>
<feature type="binding site" evidence="13">
    <location>
        <begin position="233"/>
        <end position="241"/>
    </location>
    <ligand>
        <name>ATP</name>
        <dbReference type="ChEBI" id="CHEBI:30616"/>
    </ligand>
</feature>
<dbReference type="GO" id="GO:0006094">
    <property type="term" value="P:gluconeogenesis"/>
    <property type="evidence" value="ECO:0007669"/>
    <property type="project" value="UniProtKB-UniRule"/>
</dbReference>
<evidence type="ECO:0000256" key="13">
    <source>
        <dbReference type="HAMAP-Rule" id="MF_00453"/>
    </source>
</evidence>
<dbReference type="UniPathway" id="UPA00138"/>
<keyword evidence="9 13" id="KW-0067">ATP-binding</keyword>
<comment type="catalytic activity">
    <reaction evidence="12 13">
        <text>oxaloacetate + ATP = phosphoenolpyruvate + ADP + CO2</text>
        <dbReference type="Rhea" id="RHEA:18617"/>
        <dbReference type="ChEBI" id="CHEBI:16452"/>
        <dbReference type="ChEBI" id="CHEBI:16526"/>
        <dbReference type="ChEBI" id="CHEBI:30616"/>
        <dbReference type="ChEBI" id="CHEBI:58702"/>
        <dbReference type="ChEBI" id="CHEBI:456216"/>
        <dbReference type="EC" id="4.1.1.49"/>
    </reaction>
</comment>
<evidence type="ECO:0000256" key="11">
    <source>
        <dbReference type="ARBA" id="ARBA00023239"/>
    </source>
</evidence>
<dbReference type="Gene3D" id="3.90.228.20">
    <property type="match status" value="1"/>
</dbReference>
<evidence type="ECO:0000256" key="10">
    <source>
        <dbReference type="ARBA" id="ARBA00023211"/>
    </source>
</evidence>
<feature type="binding site" evidence="13">
    <location>
        <position position="217"/>
    </location>
    <ligand>
        <name>ATP</name>
        <dbReference type="ChEBI" id="CHEBI:30616"/>
    </ligand>
</feature>
<feature type="binding site" evidence="13">
    <location>
        <position position="444"/>
    </location>
    <ligand>
        <name>ATP</name>
        <dbReference type="ChEBI" id="CHEBI:30616"/>
    </ligand>
</feature>
<dbReference type="InterPro" id="IPR013035">
    <property type="entry name" value="PEP_carboxykinase_C"/>
</dbReference>
<feature type="binding site" evidence="13">
    <location>
        <position position="56"/>
    </location>
    <ligand>
        <name>substrate</name>
    </ligand>
</feature>
<dbReference type="SUPFAM" id="SSF53795">
    <property type="entry name" value="PEP carboxykinase-like"/>
    <property type="match status" value="1"/>
</dbReference>
<name>A0A2G5RS05_9BACL</name>
<dbReference type="GO" id="GO:0005829">
    <property type="term" value="C:cytosol"/>
    <property type="evidence" value="ECO:0007669"/>
    <property type="project" value="TreeGrafter"/>
</dbReference>
<dbReference type="FunFam" id="2.170.8.10:FF:000001">
    <property type="entry name" value="Phosphoenolpyruvate carboxykinase (ATP)"/>
    <property type="match status" value="1"/>
</dbReference>
<organism evidence="14 15">
    <name type="scientific">Anoxybacillus flavithermus</name>
    <dbReference type="NCBI Taxonomy" id="33934"/>
    <lineage>
        <taxon>Bacteria</taxon>
        <taxon>Bacillati</taxon>
        <taxon>Bacillota</taxon>
        <taxon>Bacilli</taxon>
        <taxon>Bacillales</taxon>
        <taxon>Anoxybacillaceae</taxon>
        <taxon>Anoxybacillus</taxon>
    </lineage>
</organism>
<evidence type="ECO:0000256" key="4">
    <source>
        <dbReference type="ARBA" id="ARBA00022432"/>
    </source>
</evidence>
<dbReference type="GO" id="GO:0004612">
    <property type="term" value="F:phosphoenolpyruvate carboxykinase (ATP) activity"/>
    <property type="evidence" value="ECO:0007669"/>
    <property type="project" value="UniProtKB-UniRule"/>
</dbReference>
<evidence type="ECO:0000256" key="9">
    <source>
        <dbReference type="ARBA" id="ARBA00022840"/>
    </source>
</evidence>
<dbReference type="GO" id="GO:0005524">
    <property type="term" value="F:ATP binding"/>
    <property type="evidence" value="ECO:0007669"/>
    <property type="project" value="UniProtKB-UniRule"/>
</dbReference>
<keyword evidence="5 13" id="KW-0963">Cytoplasm</keyword>
<feature type="binding site" evidence="13">
    <location>
        <position position="192"/>
    </location>
    <ligand>
        <name>substrate</name>
    </ligand>
</feature>
<keyword evidence="4 13" id="KW-0312">Gluconeogenesis</keyword>
<keyword evidence="14" id="KW-0418">Kinase</keyword>
<dbReference type="PROSITE" id="PS00532">
    <property type="entry name" value="PEPCK_ATP"/>
    <property type="match status" value="1"/>
</dbReference>
<evidence type="ECO:0000313" key="14">
    <source>
        <dbReference type="EMBL" id="PIC05469.1"/>
    </source>
</evidence>
<protein>
    <recommendedName>
        <fullName evidence="3 13">Phosphoenolpyruvate carboxykinase (ATP)</fullName>
        <shortName evidence="13">PCK</shortName>
        <shortName evidence="13">PEP carboxykinase</shortName>
        <shortName evidence="13">PEPCK</shortName>
        <ecNumber evidence="3 13">4.1.1.49</ecNumber>
    </recommendedName>
</protein>
<evidence type="ECO:0000256" key="3">
    <source>
        <dbReference type="ARBA" id="ARBA00012363"/>
    </source>
</evidence>
<dbReference type="Proteomes" id="UP000230559">
    <property type="component" value="Unassembled WGS sequence"/>
</dbReference>
<comment type="pathway">
    <text evidence="1 13">Carbohydrate biosynthesis; gluconeogenesis.</text>
</comment>
<keyword evidence="8 13" id="KW-0210">Decarboxylase</keyword>
<evidence type="ECO:0000256" key="12">
    <source>
        <dbReference type="ARBA" id="ARBA00047371"/>
    </source>
</evidence>
<dbReference type="EC" id="4.1.1.49" evidence="3 13"/>
<evidence type="ECO:0000256" key="8">
    <source>
        <dbReference type="ARBA" id="ARBA00022793"/>
    </source>
</evidence>
<comment type="subcellular location">
    <subcellularLocation>
        <location evidence="13">Cytoplasm</location>
    </subcellularLocation>
</comment>